<dbReference type="Proteomes" id="UP001165090">
    <property type="component" value="Unassembled WGS sequence"/>
</dbReference>
<dbReference type="EMBL" id="BSDZ01000010">
    <property type="protein sequence ID" value="GLI61580.1"/>
    <property type="molecule type" value="Genomic_DNA"/>
</dbReference>
<reference evidence="1 2" key="1">
    <citation type="journal article" date="2023" name="IScience">
        <title>Expanded male sex-determining region conserved during the evolution of homothallism in the green alga Volvox.</title>
        <authorList>
            <person name="Yamamoto K."/>
            <person name="Matsuzaki R."/>
            <person name="Mahakham W."/>
            <person name="Heman W."/>
            <person name="Sekimoto H."/>
            <person name="Kawachi M."/>
            <person name="Minakuchi Y."/>
            <person name="Toyoda A."/>
            <person name="Nozaki H."/>
        </authorList>
    </citation>
    <scope>NUCLEOTIDE SEQUENCE [LARGE SCALE GENOMIC DNA]</scope>
    <source>
        <strain evidence="1 2">NIES-4468</strain>
    </source>
</reference>
<accession>A0ABQ5RVL6</accession>
<name>A0ABQ5RVL6_9CHLO</name>
<evidence type="ECO:0000313" key="1">
    <source>
        <dbReference type="EMBL" id="GLI61580.1"/>
    </source>
</evidence>
<protein>
    <submittedName>
        <fullName evidence="1">Uncharacterized protein</fullName>
    </submittedName>
</protein>
<proteinExistence type="predicted"/>
<gene>
    <name evidence="1" type="ORF">VaNZ11_003995</name>
</gene>
<comment type="caution">
    <text evidence="1">The sequence shown here is derived from an EMBL/GenBank/DDBJ whole genome shotgun (WGS) entry which is preliminary data.</text>
</comment>
<sequence length="552" mass="59877">MGWLRNMLIRVVGWLSKRLFDFALLLRLFALVLEREAARSRPNDDSDDAQGRIDDGKAWLDFCDSLRGLVDFVMVGASPPDLLPGVSQQPVSPVGAIAPGGAASGDDHGGDDSPLDCGRGRGRVSREVAGVQLDSLDRREGLRYFTRMMRAGLEAFMDCWDPAYPVLRPLPYNVKLGADNPDNLYMYGTVSGAFEYRLYGNRGSVTYLSFGCYCGSRPGQGFSQPAHLNSSELVTLPDGSFEIWLTSRPQGDNWLRLPPDASRLVVRQSFLDRGKEVAAEVNIERLPLAAEGCGGSGRAAVTTKVGASGAASIPMQDCDGKELKPPLSAGQVVAGITGAAVFIAGSIRQFQTWSQIFATRPNTLFTLDHDVYMSAWADPAIHFFHGYWRLNPEEVLLIQVTPPDCPYWNFQVDNWWMESLDHIAHPETTTNKATASYMPDGSLCLVVAHTDPRVMITRADGGPVEGREGEGGSLAALLPPRVLAGVTWISTAHHAHGTMGLRWVLARQHPVPRSRVVRLGCPLARAILEGVSGGGEEGRVAVHFNARGLGSG</sequence>
<keyword evidence="2" id="KW-1185">Reference proteome</keyword>
<evidence type="ECO:0000313" key="2">
    <source>
        <dbReference type="Proteomes" id="UP001165090"/>
    </source>
</evidence>
<organism evidence="1 2">
    <name type="scientific">Volvox africanus</name>
    <dbReference type="NCBI Taxonomy" id="51714"/>
    <lineage>
        <taxon>Eukaryota</taxon>
        <taxon>Viridiplantae</taxon>
        <taxon>Chlorophyta</taxon>
        <taxon>core chlorophytes</taxon>
        <taxon>Chlorophyceae</taxon>
        <taxon>CS clade</taxon>
        <taxon>Chlamydomonadales</taxon>
        <taxon>Volvocaceae</taxon>
        <taxon>Volvox</taxon>
    </lineage>
</organism>